<dbReference type="EMBL" id="CP119317">
    <property type="protein sequence ID" value="WEK54113.1"/>
    <property type="molecule type" value="Genomic_DNA"/>
</dbReference>
<proteinExistence type="predicted"/>
<evidence type="ECO:0000313" key="4">
    <source>
        <dbReference type="Proteomes" id="UP001178662"/>
    </source>
</evidence>
<feature type="signal peptide" evidence="2">
    <location>
        <begin position="1"/>
        <end position="25"/>
    </location>
</feature>
<keyword evidence="2" id="KW-0732">Signal</keyword>
<keyword evidence="4" id="KW-1185">Reference proteome</keyword>
<evidence type="ECO:0000256" key="2">
    <source>
        <dbReference type="SAM" id="SignalP"/>
    </source>
</evidence>
<dbReference type="PROSITE" id="PS51257">
    <property type="entry name" value="PROKAR_LIPOPROTEIN"/>
    <property type="match status" value="1"/>
</dbReference>
<protein>
    <submittedName>
        <fullName evidence="3">Carboxypeptidase-like regulatory domain-containing protein</fullName>
    </submittedName>
</protein>
<feature type="region of interest" description="Disordered" evidence="1">
    <location>
        <begin position="364"/>
        <end position="387"/>
    </location>
</feature>
<name>A0AA95JA95_9BACL</name>
<dbReference type="SUPFAM" id="SSF49464">
    <property type="entry name" value="Carboxypeptidase regulatory domain-like"/>
    <property type="match status" value="1"/>
</dbReference>
<dbReference type="GO" id="GO:0004180">
    <property type="term" value="F:carboxypeptidase activity"/>
    <property type="evidence" value="ECO:0007669"/>
    <property type="project" value="UniProtKB-KW"/>
</dbReference>
<accession>A0AA95JA95</accession>
<dbReference type="InterPro" id="IPR008969">
    <property type="entry name" value="CarboxyPept-like_regulatory"/>
</dbReference>
<evidence type="ECO:0000313" key="3">
    <source>
        <dbReference type="EMBL" id="WEK54113.1"/>
    </source>
</evidence>
<feature type="chain" id="PRO_5041733117" evidence="2">
    <location>
        <begin position="26"/>
        <end position="387"/>
    </location>
</feature>
<organism evidence="3 4">
    <name type="scientific">Candidatus Cohnella colombiensis</name>
    <dbReference type="NCBI Taxonomy" id="3121368"/>
    <lineage>
        <taxon>Bacteria</taxon>
        <taxon>Bacillati</taxon>
        <taxon>Bacillota</taxon>
        <taxon>Bacilli</taxon>
        <taxon>Bacillales</taxon>
        <taxon>Paenibacillaceae</taxon>
        <taxon>Cohnella</taxon>
    </lineage>
</organism>
<reference evidence="3" key="1">
    <citation type="submission" date="2023-03" db="EMBL/GenBank/DDBJ databases">
        <title>Andean soil-derived lignocellulolytic bacterial consortium as a source of novel taxa and putative plastic-active enzymes.</title>
        <authorList>
            <person name="Diaz-Garcia L."/>
            <person name="Chuvochina M."/>
            <person name="Feuerriegel G."/>
            <person name="Bunk B."/>
            <person name="Sproer C."/>
            <person name="Streit W.R."/>
            <person name="Rodriguez L.M."/>
            <person name="Overmann J."/>
            <person name="Jimenez D.J."/>
        </authorList>
    </citation>
    <scope>NUCLEOTIDE SEQUENCE</scope>
    <source>
        <strain evidence="3">MAG 2441</strain>
    </source>
</reference>
<dbReference type="Proteomes" id="UP001178662">
    <property type="component" value="Chromosome"/>
</dbReference>
<evidence type="ECO:0000256" key="1">
    <source>
        <dbReference type="SAM" id="MobiDB-lite"/>
    </source>
</evidence>
<gene>
    <name evidence="3" type="ORF">P0Y55_16370</name>
</gene>
<sequence length="387" mass="41684">MNKRLMAIPVALALTVGLLSGCSDNGETKASPAESSTSATASSSVQVEEAGVASIFIEENQLSVVTWKMDNSQVVYVNGTVLLDGQPVSGVEVNLGKRTLTTEDNGSFEFLVDRSIPTTLPVSIKSAEHATISGKSVSDSSKKALLEASTSVEVYYPIQIEDVKEMSGDPSSVEVHARIIMDEGEDFPTTKITSYAIMGTIKDASGTPVKDAVVSFVRDRGEGWSKSEPSDENGHYVLYYSPEEDEDLIYQIHVGDTKYTLPDNRVYHLPEDTSAQIDVILPAEGTVIDDKPPTLVGSEAEGALYWSLMVGLSVGSEVPYTVTLPKKDGTFTITLPKEVWDQTPTLFESRITRFSIDPINTGDTVPSSLIPQPLATDPQKIVPTPST</sequence>
<dbReference type="AlphaFoldDB" id="A0AA95JA95"/>